<dbReference type="EMBL" id="UIHB01000002">
    <property type="protein sequence ID" value="SUZ27794.1"/>
    <property type="molecule type" value="Genomic_DNA"/>
</dbReference>
<dbReference type="Proteomes" id="UP000254168">
    <property type="component" value="Unassembled WGS sequence"/>
</dbReference>
<name>A0AA46HA18_9XANT</name>
<accession>A0AA46HA18</accession>
<protein>
    <submittedName>
        <fullName evidence="1">Uncharacterized protein</fullName>
    </submittedName>
</protein>
<evidence type="ECO:0000313" key="1">
    <source>
        <dbReference type="EMBL" id="SUZ27794.1"/>
    </source>
</evidence>
<sequence length="52" mass="5888">MSARCRLPMLLRLNRASLPQCPGFGLRCRLTYTLPRCPLSEDWSNAPLMPPS</sequence>
<proteinExistence type="predicted"/>
<gene>
    <name evidence="1" type="ORF">CPBF424_15880</name>
</gene>
<dbReference type="AlphaFoldDB" id="A0AA46HA18"/>
<evidence type="ECO:0000313" key="2">
    <source>
        <dbReference type="Proteomes" id="UP000254168"/>
    </source>
</evidence>
<organism evidence="1 2">
    <name type="scientific">Xanthomonas euroxanthea</name>
    <dbReference type="NCBI Taxonomy" id="2259622"/>
    <lineage>
        <taxon>Bacteria</taxon>
        <taxon>Pseudomonadati</taxon>
        <taxon>Pseudomonadota</taxon>
        <taxon>Gammaproteobacteria</taxon>
        <taxon>Lysobacterales</taxon>
        <taxon>Lysobacteraceae</taxon>
        <taxon>Xanthomonas</taxon>
    </lineage>
</organism>
<keyword evidence="2" id="KW-1185">Reference proteome</keyword>
<comment type="caution">
    <text evidence="1">The sequence shown here is derived from an EMBL/GenBank/DDBJ whole genome shotgun (WGS) entry which is preliminary data.</text>
</comment>
<reference evidence="1 2" key="1">
    <citation type="submission" date="2018-06" db="EMBL/GenBank/DDBJ databases">
        <authorList>
            <person name="Pothier F. J."/>
        </authorList>
    </citation>
    <scope>NUCLEOTIDE SEQUENCE [LARGE SCALE GENOMIC DNA]</scope>
    <source>
        <strain evidence="1 2">CPBF 424</strain>
    </source>
</reference>